<keyword evidence="8" id="KW-0460">Magnesium</keyword>
<accession>A0A1G2PKA3</accession>
<dbReference type="InterPro" id="IPR004468">
    <property type="entry name" value="CTP_synthase"/>
</dbReference>
<dbReference type="AlphaFoldDB" id="A0A1G2PKA3"/>
<dbReference type="EMBL" id="MHSU01000042">
    <property type="protein sequence ID" value="OHA48750.1"/>
    <property type="molecule type" value="Genomic_DNA"/>
</dbReference>
<dbReference type="UniPathway" id="UPA00159">
    <property type="reaction ID" value="UER00277"/>
</dbReference>
<keyword evidence="5" id="KW-0479">Metal-binding</keyword>
<sequence>MRTKYIFVVGGVMSGVGKGVTAASIANILQSRGFKVTSIKIDPYVNVDAGTMNPTEHGEVFVLDDGMECDQDLGNYERFLNRNLSGDNYMTTGSIYQSIISKERSLEYKGKCVSVVPDVPLEIIEKINTAVNKNKAEIVIIEIGGTVGEYQNILFLEAVRMLKIRNHNDTLLVLVSYLPHIGADSEQKTKPTQHASRTLNSAGLQSDIIVARSTEDIDGKRKEKIAFNCGMKVEDIISAPTAESIYEIPLNFEKDDMGEVICEKLKIKSKKKDFKEWKDFVDKIKKAAKTVKIGIIGKYFSTGDFVLADSYISVIEAIKHSAYFQGRKPAIEWLNAEKYEGKGAEDNLEKLNEYDGIIVPGGFGDRGVEGKIAAIKYCRENKLPILGICYGMQLMVVEFARHLARMKGAHTTEVNPKTPYNVIDILSEQKEKMIKKDYGGSMRLGAYDAKVKKGTIAYSAYGQEKISERHRHRYEVNPDFIKQLEEKGIIFSGQSPNAKLMEIVELPPSVHPFFLGAQFHPEFKSRPLNPHPLFMKFIEAAINNKVK</sequence>
<dbReference type="GO" id="GO:0042802">
    <property type="term" value="F:identical protein binding"/>
    <property type="evidence" value="ECO:0007669"/>
    <property type="project" value="TreeGrafter"/>
</dbReference>
<dbReference type="Gene3D" id="3.40.50.300">
    <property type="entry name" value="P-loop containing nucleotide triphosphate hydrolases"/>
    <property type="match status" value="1"/>
</dbReference>
<reference evidence="18 19" key="1">
    <citation type="journal article" date="2016" name="Nat. Commun.">
        <title>Thousands of microbial genomes shed light on interconnected biogeochemical processes in an aquifer system.</title>
        <authorList>
            <person name="Anantharaman K."/>
            <person name="Brown C.T."/>
            <person name="Hug L.A."/>
            <person name="Sharon I."/>
            <person name="Castelle C.J."/>
            <person name="Probst A.J."/>
            <person name="Thomas B.C."/>
            <person name="Singh A."/>
            <person name="Wilkins M.J."/>
            <person name="Karaoz U."/>
            <person name="Brodie E.L."/>
            <person name="Williams K.H."/>
            <person name="Hubbard S.S."/>
            <person name="Banfield J.F."/>
        </authorList>
    </citation>
    <scope>NUCLEOTIDE SEQUENCE [LARGE SCALE GENOMIC DNA]</scope>
</reference>
<dbReference type="GO" id="GO:0044210">
    <property type="term" value="P:'de novo' CTP biosynthetic process"/>
    <property type="evidence" value="ECO:0007669"/>
    <property type="project" value="UniProtKB-UniPathway"/>
</dbReference>
<keyword evidence="9" id="KW-0315">Glutamine amidotransferase</keyword>
<protein>
    <recommendedName>
        <fullName evidence="12">CTP synthase</fullName>
        <ecNumber evidence="3">6.3.4.2</ecNumber>
    </recommendedName>
    <alternativeName>
        <fullName evidence="14">Cytidine 5'-triphosphate synthase</fullName>
    </alternativeName>
    <alternativeName>
        <fullName evidence="15">Cytidine triphosphate synthetase</fullName>
    </alternativeName>
    <alternativeName>
        <fullName evidence="13">UTP--ammonia ligase</fullName>
    </alternativeName>
</protein>
<dbReference type="InterPro" id="IPR027417">
    <property type="entry name" value="P-loop_NTPase"/>
</dbReference>
<dbReference type="EC" id="6.3.4.2" evidence="3"/>
<organism evidence="18 19">
    <name type="scientific">Candidatus Terrybacteria bacterium RIFCSPHIGHO2_02_41_19</name>
    <dbReference type="NCBI Taxonomy" id="1802364"/>
    <lineage>
        <taxon>Bacteria</taxon>
        <taxon>Candidatus Terryibacteriota</taxon>
    </lineage>
</organism>
<evidence type="ECO:0000256" key="15">
    <source>
        <dbReference type="ARBA" id="ARBA00083191"/>
    </source>
</evidence>
<evidence type="ECO:0000256" key="12">
    <source>
        <dbReference type="ARBA" id="ARBA00070745"/>
    </source>
</evidence>
<evidence type="ECO:0000256" key="13">
    <source>
        <dbReference type="ARBA" id="ARBA00075170"/>
    </source>
</evidence>
<dbReference type="GO" id="GO:0005524">
    <property type="term" value="F:ATP binding"/>
    <property type="evidence" value="ECO:0007669"/>
    <property type="project" value="UniProtKB-KW"/>
</dbReference>
<evidence type="ECO:0000256" key="10">
    <source>
        <dbReference type="ARBA" id="ARBA00022975"/>
    </source>
</evidence>
<dbReference type="SUPFAM" id="SSF52317">
    <property type="entry name" value="Class I glutamine amidotransferase-like"/>
    <property type="match status" value="1"/>
</dbReference>
<comment type="pathway">
    <text evidence="1">Pyrimidine metabolism; CTP biosynthesis via de novo pathway; CTP from UDP: step 2/2.</text>
</comment>
<dbReference type="PANTHER" id="PTHR11550:SF0">
    <property type="entry name" value="CTP SYNTHASE-RELATED"/>
    <property type="match status" value="1"/>
</dbReference>
<dbReference type="FunFam" id="3.40.50.880:FF:000002">
    <property type="entry name" value="CTP synthase"/>
    <property type="match status" value="1"/>
</dbReference>
<dbReference type="InterPro" id="IPR033828">
    <property type="entry name" value="GATase1_CTP_Synthase"/>
</dbReference>
<dbReference type="InterPro" id="IPR017926">
    <property type="entry name" value="GATASE"/>
</dbReference>
<dbReference type="Proteomes" id="UP000178646">
    <property type="component" value="Unassembled WGS sequence"/>
</dbReference>
<comment type="similarity">
    <text evidence="2">Belongs to the CTP synthase family.</text>
</comment>
<dbReference type="NCBIfam" id="TIGR00337">
    <property type="entry name" value="PyrG"/>
    <property type="match status" value="1"/>
</dbReference>
<dbReference type="FunFam" id="3.40.50.300:FF:000009">
    <property type="entry name" value="CTP synthase"/>
    <property type="match status" value="1"/>
</dbReference>
<name>A0A1G2PKA3_9BACT</name>
<feature type="domain" description="Glutamine amidotransferase" evidence="16">
    <location>
        <begin position="307"/>
        <end position="539"/>
    </location>
</feature>
<dbReference type="SUPFAM" id="SSF52540">
    <property type="entry name" value="P-loop containing nucleoside triphosphate hydrolases"/>
    <property type="match status" value="1"/>
</dbReference>
<evidence type="ECO:0000256" key="6">
    <source>
        <dbReference type="ARBA" id="ARBA00022741"/>
    </source>
</evidence>
<evidence type="ECO:0000256" key="14">
    <source>
        <dbReference type="ARBA" id="ARBA00079941"/>
    </source>
</evidence>
<evidence type="ECO:0000259" key="17">
    <source>
        <dbReference type="Pfam" id="PF06418"/>
    </source>
</evidence>
<evidence type="ECO:0000256" key="1">
    <source>
        <dbReference type="ARBA" id="ARBA00005171"/>
    </source>
</evidence>
<comment type="catalytic activity">
    <reaction evidence="11">
        <text>UTP + L-glutamine + ATP + H2O = CTP + L-glutamate + ADP + phosphate + 2 H(+)</text>
        <dbReference type="Rhea" id="RHEA:26426"/>
        <dbReference type="ChEBI" id="CHEBI:15377"/>
        <dbReference type="ChEBI" id="CHEBI:15378"/>
        <dbReference type="ChEBI" id="CHEBI:29985"/>
        <dbReference type="ChEBI" id="CHEBI:30616"/>
        <dbReference type="ChEBI" id="CHEBI:37563"/>
        <dbReference type="ChEBI" id="CHEBI:43474"/>
        <dbReference type="ChEBI" id="CHEBI:46398"/>
        <dbReference type="ChEBI" id="CHEBI:58359"/>
        <dbReference type="ChEBI" id="CHEBI:456216"/>
        <dbReference type="EC" id="6.3.4.2"/>
    </reaction>
</comment>
<evidence type="ECO:0000256" key="5">
    <source>
        <dbReference type="ARBA" id="ARBA00022723"/>
    </source>
</evidence>
<dbReference type="PANTHER" id="PTHR11550">
    <property type="entry name" value="CTP SYNTHASE"/>
    <property type="match status" value="1"/>
</dbReference>
<gene>
    <name evidence="18" type="ORF">A2W59_00280</name>
</gene>
<keyword evidence="10" id="KW-0665">Pyrimidine biosynthesis</keyword>
<dbReference type="Pfam" id="PF00117">
    <property type="entry name" value="GATase"/>
    <property type="match status" value="1"/>
</dbReference>
<dbReference type="GO" id="GO:0046872">
    <property type="term" value="F:metal ion binding"/>
    <property type="evidence" value="ECO:0007669"/>
    <property type="project" value="UniProtKB-KW"/>
</dbReference>
<evidence type="ECO:0000259" key="16">
    <source>
        <dbReference type="Pfam" id="PF00117"/>
    </source>
</evidence>
<dbReference type="GO" id="GO:0003883">
    <property type="term" value="F:CTP synthase activity"/>
    <property type="evidence" value="ECO:0007669"/>
    <property type="project" value="UniProtKB-EC"/>
</dbReference>
<evidence type="ECO:0000256" key="11">
    <source>
        <dbReference type="ARBA" id="ARBA00047781"/>
    </source>
</evidence>
<feature type="domain" description="CTP synthase N-terminal" evidence="17">
    <location>
        <begin position="4"/>
        <end position="267"/>
    </location>
</feature>
<dbReference type="Pfam" id="PF06418">
    <property type="entry name" value="CTP_synth_N"/>
    <property type="match status" value="1"/>
</dbReference>
<dbReference type="GO" id="GO:0019856">
    <property type="term" value="P:pyrimidine nucleobase biosynthetic process"/>
    <property type="evidence" value="ECO:0007669"/>
    <property type="project" value="TreeGrafter"/>
</dbReference>
<dbReference type="NCBIfam" id="NF003792">
    <property type="entry name" value="PRK05380.1"/>
    <property type="match status" value="1"/>
</dbReference>
<evidence type="ECO:0000256" key="2">
    <source>
        <dbReference type="ARBA" id="ARBA00007533"/>
    </source>
</evidence>
<dbReference type="PROSITE" id="PS51273">
    <property type="entry name" value="GATASE_TYPE_1"/>
    <property type="match status" value="1"/>
</dbReference>
<comment type="caution">
    <text evidence="18">The sequence shown here is derived from an EMBL/GenBank/DDBJ whole genome shotgun (WGS) entry which is preliminary data.</text>
</comment>
<dbReference type="InterPro" id="IPR017456">
    <property type="entry name" value="CTP_synthase_N"/>
</dbReference>
<dbReference type="CDD" id="cd01746">
    <property type="entry name" value="GATase1_CTP_Synthase"/>
    <property type="match status" value="1"/>
</dbReference>
<evidence type="ECO:0000256" key="7">
    <source>
        <dbReference type="ARBA" id="ARBA00022840"/>
    </source>
</evidence>
<dbReference type="Gene3D" id="3.40.50.880">
    <property type="match status" value="1"/>
</dbReference>
<evidence type="ECO:0000313" key="19">
    <source>
        <dbReference type="Proteomes" id="UP000178646"/>
    </source>
</evidence>
<evidence type="ECO:0000256" key="8">
    <source>
        <dbReference type="ARBA" id="ARBA00022842"/>
    </source>
</evidence>
<dbReference type="GO" id="GO:0097268">
    <property type="term" value="C:cytoophidium"/>
    <property type="evidence" value="ECO:0007669"/>
    <property type="project" value="UniProtKB-ARBA"/>
</dbReference>
<evidence type="ECO:0000256" key="3">
    <source>
        <dbReference type="ARBA" id="ARBA00012291"/>
    </source>
</evidence>
<evidence type="ECO:0000313" key="18">
    <source>
        <dbReference type="EMBL" id="OHA48750.1"/>
    </source>
</evidence>
<evidence type="ECO:0000256" key="4">
    <source>
        <dbReference type="ARBA" id="ARBA00022598"/>
    </source>
</evidence>
<keyword evidence="7" id="KW-0067">ATP-binding</keyword>
<dbReference type="InterPro" id="IPR029062">
    <property type="entry name" value="Class_I_gatase-like"/>
</dbReference>
<evidence type="ECO:0000256" key="9">
    <source>
        <dbReference type="ARBA" id="ARBA00022962"/>
    </source>
</evidence>
<keyword evidence="4" id="KW-0436">Ligase</keyword>
<keyword evidence="6" id="KW-0547">Nucleotide-binding</keyword>
<proteinExistence type="inferred from homology"/>